<evidence type="ECO:0000313" key="2">
    <source>
        <dbReference type="Proteomes" id="UP001432027"/>
    </source>
</evidence>
<name>A0AAV5TAM0_9BILA</name>
<proteinExistence type="predicted"/>
<dbReference type="AlphaFoldDB" id="A0AAV5TAM0"/>
<dbReference type="Proteomes" id="UP001432027">
    <property type="component" value="Unassembled WGS sequence"/>
</dbReference>
<comment type="caution">
    <text evidence="1">The sequence shown here is derived from an EMBL/GenBank/DDBJ whole genome shotgun (WGS) entry which is preliminary data.</text>
</comment>
<dbReference type="EMBL" id="BTSX01000004">
    <property type="protein sequence ID" value="GMS91987.1"/>
    <property type="molecule type" value="Genomic_DNA"/>
</dbReference>
<reference evidence="1" key="1">
    <citation type="submission" date="2023-10" db="EMBL/GenBank/DDBJ databases">
        <title>Genome assembly of Pristionchus species.</title>
        <authorList>
            <person name="Yoshida K."/>
            <person name="Sommer R.J."/>
        </authorList>
    </citation>
    <scope>NUCLEOTIDE SEQUENCE</scope>
    <source>
        <strain evidence="1">RS0144</strain>
    </source>
</reference>
<organism evidence="1 2">
    <name type="scientific">Pristionchus entomophagus</name>
    <dbReference type="NCBI Taxonomy" id="358040"/>
    <lineage>
        <taxon>Eukaryota</taxon>
        <taxon>Metazoa</taxon>
        <taxon>Ecdysozoa</taxon>
        <taxon>Nematoda</taxon>
        <taxon>Chromadorea</taxon>
        <taxon>Rhabditida</taxon>
        <taxon>Rhabditina</taxon>
        <taxon>Diplogasteromorpha</taxon>
        <taxon>Diplogasteroidea</taxon>
        <taxon>Neodiplogasteridae</taxon>
        <taxon>Pristionchus</taxon>
    </lineage>
</organism>
<protein>
    <submittedName>
        <fullName evidence="1">Uncharacterized protein</fullName>
    </submittedName>
</protein>
<evidence type="ECO:0000313" key="1">
    <source>
        <dbReference type="EMBL" id="GMS91987.1"/>
    </source>
</evidence>
<accession>A0AAV5TAM0</accession>
<sequence>VTSISFVSCKMLNFLCAYSGSTFFRLRKLEGTTSIVDPQSLLCSGGALVVEWSFVRRGCGHSGGFVFAQGKVVALVVELGARHSEDRVDGTGGEVDLHSFGVHTGHGDAFSLQRILRLSDAGIEIRYHQTKRCFLILVLLLQSLERAPACLVPSECITEHVLALFDVGVAVRR</sequence>
<gene>
    <name evidence="1" type="ORF">PENTCL1PPCAC_14162</name>
</gene>
<keyword evidence="2" id="KW-1185">Reference proteome</keyword>
<feature type="non-terminal residue" evidence="1">
    <location>
        <position position="1"/>
    </location>
</feature>